<dbReference type="OrthoDB" id="426386at2759"/>
<feature type="compositionally biased region" description="Basic and acidic residues" evidence="1">
    <location>
        <begin position="121"/>
        <end position="130"/>
    </location>
</feature>
<sequence>MCPVALKPPLELQGGLVILPAHDPVQLLLSKANKQKLFPMGSSNRTVLQLDQLLLRLIHQSARTKSPSFNSFVVRASYSSASQISKGLLKNKTSTSPPKMVPAALFQKDSLNQKNYEYHQIHRDPPDSSRLRASKISSPLSPSASSSGQSNLIPSTIDYHPKTTPSYYSLRGFFSKVTDRDQQHPKQDDKSSNFKAEEQAPPVGLFGKLRQLTKLYGSAALVVYGLLGGIDFGLSFLTIYLVGTEHVRKVEDRLLEQLNWKRVHSPPMPSTTSINQASEHDANMFWTTAVVAYTIHKTILLPVRLGLTAWITPPLVRYLRKRGWKVGRNLE</sequence>
<evidence type="ECO:0000313" key="4">
    <source>
        <dbReference type="EMBL" id="KNZ54916.1"/>
    </source>
</evidence>
<dbReference type="InterPro" id="IPR009688">
    <property type="entry name" value="FAM210A/B-like_dom"/>
</dbReference>
<dbReference type="PANTHER" id="PTHR21377">
    <property type="entry name" value="PROTEIN FAM210B, MITOCHONDRIAL"/>
    <property type="match status" value="1"/>
</dbReference>
<protein>
    <recommendedName>
        <fullName evidence="3">DUF1279 domain-containing protein</fullName>
    </recommendedName>
</protein>
<comment type="caution">
    <text evidence="4">The sequence shown here is derived from an EMBL/GenBank/DDBJ whole genome shotgun (WGS) entry which is preliminary data.</text>
</comment>
<evidence type="ECO:0000313" key="5">
    <source>
        <dbReference type="Proteomes" id="UP000037035"/>
    </source>
</evidence>
<dbReference type="STRING" id="27349.A0A0L6V2D4"/>
<dbReference type="InterPro" id="IPR045866">
    <property type="entry name" value="FAM210A/B-like"/>
</dbReference>
<accession>A0A0L6V2D4</accession>
<keyword evidence="2" id="KW-1133">Transmembrane helix</keyword>
<evidence type="ECO:0000256" key="1">
    <source>
        <dbReference type="SAM" id="MobiDB-lite"/>
    </source>
</evidence>
<feature type="region of interest" description="Disordered" evidence="1">
    <location>
        <begin position="178"/>
        <end position="198"/>
    </location>
</feature>
<keyword evidence="2" id="KW-0472">Membrane</keyword>
<reference evidence="4 5" key="1">
    <citation type="submission" date="2015-08" db="EMBL/GenBank/DDBJ databases">
        <title>Next Generation Sequencing and Analysis of the Genome of Puccinia sorghi L Schw, the Causal Agent of Maize Common Rust.</title>
        <authorList>
            <person name="Rochi L."/>
            <person name="Burguener G."/>
            <person name="Darino M."/>
            <person name="Turjanski A."/>
            <person name="Kreff E."/>
            <person name="Dieguez M.J."/>
            <person name="Sacco F."/>
        </authorList>
    </citation>
    <scope>NUCLEOTIDE SEQUENCE [LARGE SCALE GENOMIC DNA]</scope>
    <source>
        <strain evidence="4 5">RO10H11247</strain>
    </source>
</reference>
<evidence type="ECO:0000256" key="2">
    <source>
        <dbReference type="SAM" id="Phobius"/>
    </source>
</evidence>
<dbReference type="AlphaFoldDB" id="A0A0L6V2D4"/>
<dbReference type="VEuPathDB" id="FungiDB:VP01_2818g7"/>
<dbReference type="PANTHER" id="PTHR21377:SF0">
    <property type="entry name" value="PROTEIN FAM210B, MITOCHONDRIAL"/>
    <property type="match status" value="1"/>
</dbReference>
<feature type="transmembrane region" description="Helical" evidence="2">
    <location>
        <begin position="215"/>
        <end position="243"/>
    </location>
</feature>
<evidence type="ECO:0000259" key="3">
    <source>
        <dbReference type="Pfam" id="PF06916"/>
    </source>
</evidence>
<organism evidence="4 5">
    <name type="scientific">Puccinia sorghi</name>
    <dbReference type="NCBI Taxonomy" id="27349"/>
    <lineage>
        <taxon>Eukaryota</taxon>
        <taxon>Fungi</taxon>
        <taxon>Dikarya</taxon>
        <taxon>Basidiomycota</taxon>
        <taxon>Pucciniomycotina</taxon>
        <taxon>Pucciniomycetes</taxon>
        <taxon>Pucciniales</taxon>
        <taxon>Pucciniaceae</taxon>
        <taxon>Puccinia</taxon>
    </lineage>
</organism>
<dbReference type="EMBL" id="LAVV01007744">
    <property type="protein sequence ID" value="KNZ54916.1"/>
    <property type="molecule type" value="Genomic_DNA"/>
</dbReference>
<proteinExistence type="predicted"/>
<keyword evidence="5" id="KW-1185">Reference proteome</keyword>
<dbReference type="Pfam" id="PF06916">
    <property type="entry name" value="FAM210A-B_dom"/>
    <property type="match status" value="1"/>
</dbReference>
<feature type="compositionally biased region" description="Low complexity" evidence="1">
    <location>
        <begin position="134"/>
        <end position="150"/>
    </location>
</feature>
<gene>
    <name evidence="4" type="ORF">VP01_2818g7</name>
</gene>
<feature type="domain" description="DUF1279" evidence="3">
    <location>
        <begin position="208"/>
        <end position="313"/>
    </location>
</feature>
<feature type="region of interest" description="Disordered" evidence="1">
    <location>
        <begin position="121"/>
        <end position="158"/>
    </location>
</feature>
<dbReference type="GO" id="GO:0005739">
    <property type="term" value="C:mitochondrion"/>
    <property type="evidence" value="ECO:0007669"/>
    <property type="project" value="TreeGrafter"/>
</dbReference>
<keyword evidence="2" id="KW-0812">Transmembrane</keyword>
<name>A0A0L6V2D4_9BASI</name>
<dbReference type="Proteomes" id="UP000037035">
    <property type="component" value="Unassembled WGS sequence"/>
</dbReference>